<reference evidence="1 2" key="1">
    <citation type="submission" date="2024-06" db="EMBL/GenBank/DDBJ databases">
        <title>The Natural Products Discovery Center: Release of the First 8490 Sequenced Strains for Exploring Actinobacteria Biosynthetic Diversity.</title>
        <authorList>
            <person name="Kalkreuter E."/>
            <person name="Kautsar S.A."/>
            <person name="Yang D."/>
            <person name="Bader C.D."/>
            <person name="Teijaro C.N."/>
            <person name="Fluegel L."/>
            <person name="Davis C.M."/>
            <person name="Simpson J.R."/>
            <person name="Lauterbach L."/>
            <person name="Steele A.D."/>
            <person name="Gui C."/>
            <person name="Meng S."/>
            <person name="Li G."/>
            <person name="Viehrig K."/>
            <person name="Ye F."/>
            <person name="Su P."/>
            <person name="Kiefer A.F."/>
            <person name="Nichols A."/>
            <person name="Cepeda A.J."/>
            <person name="Yan W."/>
            <person name="Fan B."/>
            <person name="Jiang Y."/>
            <person name="Adhikari A."/>
            <person name="Zheng C.-J."/>
            <person name="Schuster L."/>
            <person name="Cowan T.M."/>
            <person name="Smanski M.J."/>
            <person name="Chevrette M.G."/>
            <person name="De Carvalho L.P.S."/>
            <person name="Shen B."/>
        </authorList>
    </citation>
    <scope>NUCLEOTIDE SEQUENCE [LARGE SCALE GENOMIC DNA]</scope>
    <source>
        <strain evidence="1 2">NPDC048946</strain>
    </source>
</reference>
<gene>
    <name evidence="1" type="ORF">AB0C36_19175</name>
</gene>
<dbReference type="RefSeq" id="WP_358355520.1">
    <property type="nucleotide sequence ID" value="NZ_JBEZFP010000046.1"/>
</dbReference>
<accession>A0ABV3DIQ2</accession>
<dbReference type="EMBL" id="JBEZFP010000046">
    <property type="protein sequence ID" value="MEU8135629.1"/>
    <property type="molecule type" value="Genomic_DNA"/>
</dbReference>
<protein>
    <submittedName>
        <fullName evidence="1">Uncharacterized protein</fullName>
    </submittedName>
</protein>
<proteinExistence type="predicted"/>
<comment type="caution">
    <text evidence="1">The sequence shown here is derived from an EMBL/GenBank/DDBJ whole genome shotgun (WGS) entry which is preliminary data.</text>
</comment>
<sequence length="242" mass="26559">MREELRRLSDLWSVTPPGATAWLLELCGDGVTGFMPPAMPDSAWVLNAMYEREHAPGIALDIGGTAPGGGLGRAENPGPGWRRLRWAELARRTGNPVVPEGLLPCYRCLPFSPKEGSRLPDIALPTEGSLDRETWNRLIGILAECSPAGPDTPCMAYYSPLLLGVADFDNLLIRSGRLGDAEVLYDHPEVDFSPSNLWAEDRSWVLCTDYDLWATKVAGHPDLVDALLNDTEIEALRLPWTP</sequence>
<dbReference type="Proteomes" id="UP001551482">
    <property type="component" value="Unassembled WGS sequence"/>
</dbReference>
<evidence type="ECO:0000313" key="2">
    <source>
        <dbReference type="Proteomes" id="UP001551482"/>
    </source>
</evidence>
<name>A0ABV3DIQ2_9ACTN</name>
<keyword evidence="2" id="KW-1185">Reference proteome</keyword>
<evidence type="ECO:0000313" key="1">
    <source>
        <dbReference type="EMBL" id="MEU8135629.1"/>
    </source>
</evidence>
<organism evidence="1 2">
    <name type="scientific">Streptodolium elevatio</name>
    <dbReference type="NCBI Taxonomy" id="3157996"/>
    <lineage>
        <taxon>Bacteria</taxon>
        <taxon>Bacillati</taxon>
        <taxon>Actinomycetota</taxon>
        <taxon>Actinomycetes</taxon>
        <taxon>Kitasatosporales</taxon>
        <taxon>Streptomycetaceae</taxon>
        <taxon>Streptodolium</taxon>
    </lineage>
</organism>